<feature type="region of interest" description="Disordered" evidence="1">
    <location>
        <begin position="86"/>
        <end position="108"/>
    </location>
</feature>
<evidence type="ECO:0000313" key="3">
    <source>
        <dbReference type="Proteomes" id="UP001234178"/>
    </source>
</evidence>
<sequence>MVGGSYGGRRNREYVRCKDYRLGHLFPIAIVTTEEQQLILPDLFVSKAIEHKMYVDDYLSSAKTIHLAIQEATGVQEALAAGDLHPKDGSQIPLSSSTCCPSTSKLVS</sequence>
<protein>
    <submittedName>
        <fullName evidence="2">Uncharacterized protein</fullName>
    </submittedName>
</protein>
<feature type="compositionally biased region" description="Low complexity" evidence="1">
    <location>
        <begin position="93"/>
        <end position="108"/>
    </location>
</feature>
<dbReference type="EMBL" id="JAOYFB010000065">
    <property type="protein sequence ID" value="KAK4045812.1"/>
    <property type="molecule type" value="Genomic_DNA"/>
</dbReference>
<evidence type="ECO:0000256" key="1">
    <source>
        <dbReference type="SAM" id="MobiDB-lite"/>
    </source>
</evidence>
<reference evidence="2 3" key="1">
    <citation type="journal article" date="2023" name="Nucleic Acids Res.">
        <title>The hologenome of Daphnia magna reveals possible DNA methylation and microbiome-mediated evolution of the host genome.</title>
        <authorList>
            <person name="Chaturvedi A."/>
            <person name="Li X."/>
            <person name="Dhandapani V."/>
            <person name="Marshall H."/>
            <person name="Kissane S."/>
            <person name="Cuenca-Cambronero M."/>
            <person name="Asole G."/>
            <person name="Calvet F."/>
            <person name="Ruiz-Romero M."/>
            <person name="Marangio P."/>
            <person name="Guigo R."/>
            <person name="Rago D."/>
            <person name="Mirbahai L."/>
            <person name="Eastwood N."/>
            <person name="Colbourne J.K."/>
            <person name="Zhou J."/>
            <person name="Mallon E."/>
            <person name="Orsini L."/>
        </authorList>
    </citation>
    <scope>NUCLEOTIDE SEQUENCE [LARGE SCALE GENOMIC DNA]</scope>
    <source>
        <strain evidence="2">LRV0_1</strain>
    </source>
</reference>
<keyword evidence="3" id="KW-1185">Reference proteome</keyword>
<name>A0ABR0BB55_9CRUS</name>
<organism evidence="2 3">
    <name type="scientific">Daphnia magna</name>
    <dbReference type="NCBI Taxonomy" id="35525"/>
    <lineage>
        <taxon>Eukaryota</taxon>
        <taxon>Metazoa</taxon>
        <taxon>Ecdysozoa</taxon>
        <taxon>Arthropoda</taxon>
        <taxon>Crustacea</taxon>
        <taxon>Branchiopoda</taxon>
        <taxon>Diplostraca</taxon>
        <taxon>Cladocera</taxon>
        <taxon>Anomopoda</taxon>
        <taxon>Daphniidae</taxon>
        <taxon>Daphnia</taxon>
    </lineage>
</organism>
<proteinExistence type="predicted"/>
<gene>
    <name evidence="2" type="ORF">OUZ56_033814</name>
</gene>
<dbReference type="Proteomes" id="UP001234178">
    <property type="component" value="Unassembled WGS sequence"/>
</dbReference>
<accession>A0ABR0BB55</accession>
<comment type="caution">
    <text evidence="2">The sequence shown here is derived from an EMBL/GenBank/DDBJ whole genome shotgun (WGS) entry which is preliminary data.</text>
</comment>
<evidence type="ECO:0000313" key="2">
    <source>
        <dbReference type="EMBL" id="KAK4045812.1"/>
    </source>
</evidence>